<evidence type="ECO:0000256" key="6">
    <source>
        <dbReference type="ARBA" id="ARBA00052558"/>
    </source>
</evidence>
<comment type="caution">
    <text evidence="11">The sequence shown here is derived from an EMBL/GenBank/DDBJ whole genome shotgun (WGS) entry which is preliminary data.</text>
</comment>
<keyword evidence="1 9" id="KW-0479">Metal-binding</keyword>
<reference evidence="11 12" key="1">
    <citation type="submission" date="2017-07" db="EMBL/GenBank/DDBJ databases">
        <title>Draft Genome Sequences of Select Purple Nonsulfur Bacteria.</title>
        <authorList>
            <person name="Lasarre B."/>
            <person name="Mckinlay J.B."/>
        </authorList>
    </citation>
    <scope>NUCLEOTIDE SEQUENCE [LARGE SCALE GENOMIC DNA]</scope>
    <source>
        <strain evidence="11 12">DSM 5909</strain>
    </source>
</reference>
<evidence type="ECO:0000256" key="4">
    <source>
        <dbReference type="ARBA" id="ARBA00022833"/>
    </source>
</evidence>
<evidence type="ECO:0000256" key="1">
    <source>
        <dbReference type="ARBA" id="ARBA00022723"/>
    </source>
</evidence>
<comment type="function">
    <text evidence="7">Hydrolysis of the deoxyribose N-glycosidic bond to excise 3-methyladenine from the damaged DNA polymer formed by alkylation lesions.</text>
</comment>
<evidence type="ECO:0000313" key="11">
    <source>
        <dbReference type="EMBL" id="RAI45774.1"/>
    </source>
</evidence>
<dbReference type="GO" id="GO:0046872">
    <property type="term" value="F:metal ion binding"/>
    <property type="evidence" value="ECO:0007669"/>
    <property type="project" value="UniProtKB-KW"/>
</dbReference>
<keyword evidence="12" id="KW-1185">Reference proteome</keyword>
<feature type="binding site" evidence="9">
    <location>
        <position position="13"/>
    </location>
    <ligand>
        <name>Zn(2+)</name>
        <dbReference type="ChEBI" id="CHEBI:29105"/>
    </ligand>
</feature>
<dbReference type="EMBL" id="NPEX01000008">
    <property type="protein sequence ID" value="RAI45774.1"/>
    <property type="molecule type" value="Genomic_DNA"/>
</dbReference>
<accession>A0A327L6G2</accession>
<keyword evidence="2" id="KW-0227">DNA damage</keyword>
<dbReference type="NCBIfam" id="TIGR00624">
    <property type="entry name" value="tag"/>
    <property type="match status" value="1"/>
</dbReference>
<dbReference type="FunFam" id="1.10.340.30:FF:000009">
    <property type="entry name" value="DNA-3-methyladenine glycosylase I"/>
    <property type="match status" value="1"/>
</dbReference>
<organism evidence="11 12">
    <name type="scientific">Rhodoplanes roseus</name>
    <dbReference type="NCBI Taxonomy" id="29409"/>
    <lineage>
        <taxon>Bacteria</taxon>
        <taxon>Pseudomonadati</taxon>
        <taxon>Pseudomonadota</taxon>
        <taxon>Alphaproteobacteria</taxon>
        <taxon>Hyphomicrobiales</taxon>
        <taxon>Nitrobacteraceae</taxon>
        <taxon>Rhodoplanes</taxon>
    </lineage>
</organism>
<dbReference type="AlphaFoldDB" id="A0A327L6G2"/>
<keyword evidence="5" id="KW-0234">DNA repair</keyword>
<evidence type="ECO:0000256" key="3">
    <source>
        <dbReference type="ARBA" id="ARBA00022801"/>
    </source>
</evidence>
<keyword evidence="4 9" id="KW-0862">Zinc</keyword>
<feature type="region of interest" description="Disordered" evidence="10">
    <location>
        <begin position="192"/>
        <end position="222"/>
    </location>
</feature>
<evidence type="ECO:0000256" key="9">
    <source>
        <dbReference type="PIRSR" id="PIRSR604597-1"/>
    </source>
</evidence>
<sequence>MTAVLHPDGLKRCTWPGQDPLYVAYHDTEWGVPEHDDRALYEKLMLDGFQAGLSWITILRKRDNFRTAFDGFAPETIARYDAAKVAALMQDAGIVRNRAKIEGAVLSARAWLDAMEKGPGFSTLLWNFLDGKPQVNRFRSSAEVPAETPVSRAMSKELASRGFKFCGPTIVYAFMQAVGMVNDHLVTCHRHAPLAGGPPRPVKRASAVKPATPARPAIRKKS</sequence>
<dbReference type="InterPro" id="IPR052891">
    <property type="entry name" value="DNA-3mA_glycosylase"/>
</dbReference>
<dbReference type="Gene3D" id="1.10.340.30">
    <property type="entry name" value="Hypothetical protein, domain 2"/>
    <property type="match status" value="1"/>
</dbReference>
<dbReference type="InterPro" id="IPR011257">
    <property type="entry name" value="DNA_glycosylase"/>
</dbReference>
<dbReference type="GO" id="GO:0006284">
    <property type="term" value="P:base-excision repair"/>
    <property type="evidence" value="ECO:0007669"/>
    <property type="project" value="InterPro"/>
</dbReference>
<protein>
    <recommendedName>
        <fullName evidence="8">DNA-3-methyladenine glycosylase I</fullName>
        <ecNumber evidence="8">3.2.2.20</ecNumber>
    </recommendedName>
</protein>
<dbReference type="GO" id="GO:0008725">
    <property type="term" value="F:DNA-3-methyladenine glycosylase activity"/>
    <property type="evidence" value="ECO:0007669"/>
    <property type="project" value="UniProtKB-EC"/>
</dbReference>
<feature type="binding site" evidence="9">
    <location>
        <position position="188"/>
    </location>
    <ligand>
        <name>Zn(2+)</name>
        <dbReference type="ChEBI" id="CHEBI:29105"/>
    </ligand>
</feature>
<keyword evidence="3" id="KW-0378">Hydrolase</keyword>
<comment type="catalytic activity">
    <reaction evidence="6">
        <text>Hydrolysis of alkylated DNA, releasing 3-methyladenine.</text>
        <dbReference type="EC" id="3.2.2.20"/>
    </reaction>
</comment>
<dbReference type="InterPro" id="IPR004597">
    <property type="entry name" value="Tag"/>
</dbReference>
<dbReference type="EC" id="3.2.2.20" evidence="8"/>
<evidence type="ECO:0000256" key="5">
    <source>
        <dbReference type="ARBA" id="ARBA00023204"/>
    </source>
</evidence>
<dbReference type="InterPro" id="IPR005019">
    <property type="entry name" value="Adenine_glyco"/>
</dbReference>
<dbReference type="OrthoDB" id="9807664at2"/>
<dbReference type="SUPFAM" id="SSF48150">
    <property type="entry name" value="DNA-glycosylase"/>
    <property type="match status" value="1"/>
</dbReference>
<feature type="binding site" evidence="9">
    <location>
        <position position="26"/>
    </location>
    <ligand>
        <name>Zn(2+)</name>
        <dbReference type="ChEBI" id="CHEBI:29105"/>
    </ligand>
</feature>
<dbReference type="RefSeq" id="WP_111417437.1">
    <property type="nucleotide sequence ID" value="NZ_NPEX01000008.1"/>
</dbReference>
<evidence type="ECO:0000256" key="2">
    <source>
        <dbReference type="ARBA" id="ARBA00022763"/>
    </source>
</evidence>
<dbReference type="Pfam" id="PF03352">
    <property type="entry name" value="Adenine_glyco"/>
    <property type="match status" value="1"/>
</dbReference>
<proteinExistence type="predicted"/>
<evidence type="ECO:0000256" key="10">
    <source>
        <dbReference type="SAM" id="MobiDB-lite"/>
    </source>
</evidence>
<evidence type="ECO:0000313" key="12">
    <source>
        <dbReference type="Proteomes" id="UP000249130"/>
    </source>
</evidence>
<feature type="binding site" evidence="9">
    <location>
        <position position="184"/>
    </location>
    <ligand>
        <name>Zn(2+)</name>
        <dbReference type="ChEBI" id="CHEBI:29105"/>
    </ligand>
</feature>
<dbReference type="PANTHER" id="PTHR30037:SF4">
    <property type="entry name" value="DNA-3-METHYLADENINE GLYCOSYLASE I"/>
    <property type="match status" value="1"/>
</dbReference>
<name>A0A327L6G2_9BRAD</name>
<dbReference type="PANTHER" id="PTHR30037">
    <property type="entry name" value="DNA-3-METHYLADENINE GLYCOSYLASE 1"/>
    <property type="match status" value="1"/>
</dbReference>
<dbReference type="Proteomes" id="UP000249130">
    <property type="component" value="Unassembled WGS sequence"/>
</dbReference>
<evidence type="ECO:0000256" key="7">
    <source>
        <dbReference type="ARBA" id="ARBA00057608"/>
    </source>
</evidence>
<evidence type="ECO:0000256" key="8">
    <source>
        <dbReference type="ARBA" id="ARBA00066766"/>
    </source>
</evidence>
<gene>
    <name evidence="11" type="ORF">CH341_02400</name>
</gene>